<dbReference type="AlphaFoldDB" id="A0A558R5T7"/>
<proteinExistence type="predicted"/>
<name>A0A558R5T7_9SPHN</name>
<dbReference type="Proteomes" id="UP000318681">
    <property type="component" value="Unassembled WGS sequence"/>
</dbReference>
<organism evidence="1 2">
    <name type="scientific">Alterirhizorhabdus solaris</name>
    <dbReference type="NCBI Taxonomy" id="2529389"/>
    <lineage>
        <taxon>Bacteria</taxon>
        <taxon>Pseudomonadati</taxon>
        <taxon>Pseudomonadota</taxon>
        <taxon>Alphaproteobacteria</taxon>
        <taxon>Sphingomonadales</taxon>
        <taxon>Rhizorhabdaceae</taxon>
        <taxon>Alterirhizorhabdus</taxon>
    </lineage>
</organism>
<evidence type="ECO:0000313" key="2">
    <source>
        <dbReference type="Proteomes" id="UP000318681"/>
    </source>
</evidence>
<accession>A0A558R5T7</accession>
<dbReference type="EMBL" id="VNIM01000028">
    <property type="protein sequence ID" value="TVV74745.1"/>
    <property type="molecule type" value="Genomic_DNA"/>
</dbReference>
<evidence type="ECO:0000313" key="1">
    <source>
        <dbReference type="EMBL" id="TVV74745.1"/>
    </source>
</evidence>
<protein>
    <submittedName>
        <fullName evidence="1">Uncharacterized protein</fullName>
    </submittedName>
</protein>
<sequence length="157" mass="17373">MTNVIAYADQYDPAAPWGYWLQPVADRDGTVGWVEEDGTCYASVRDAFWRGRLGMRSDFAADEQLDLMSEVLGAIKPLERIAPVEGLASYGATFWRQYPLWLPSIGLVSHGSGPFDGLALTDEGHAVLPMLIATKRRAPVARMSPRLIFQQMLIDAT</sequence>
<comment type="caution">
    <text evidence="1">The sequence shown here is derived from an EMBL/GenBank/DDBJ whole genome shotgun (WGS) entry which is preliminary data.</text>
</comment>
<keyword evidence="2" id="KW-1185">Reference proteome</keyword>
<gene>
    <name evidence="1" type="ORF">FOY91_08825</name>
</gene>
<reference evidence="1 2" key="1">
    <citation type="submission" date="2019-07" db="EMBL/GenBank/DDBJ databases">
        <title>Sphingomonas solaris sp. nov., isolated from a solar panel from Boston, Massachusetts.</title>
        <authorList>
            <person name="Tanner K."/>
            <person name="Pascual J."/>
            <person name="Mancuso C."/>
            <person name="Pereto J."/>
            <person name="Khalil A."/>
            <person name="Vilanova C."/>
        </authorList>
    </citation>
    <scope>NUCLEOTIDE SEQUENCE [LARGE SCALE GENOMIC DNA]</scope>
    <source>
        <strain evidence="1 2">R4DWN</strain>
    </source>
</reference>
<dbReference type="RefSeq" id="WP_162527181.1">
    <property type="nucleotide sequence ID" value="NZ_VNIM01000028.1"/>
</dbReference>